<keyword evidence="2" id="KW-1185">Reference proteome</keyword>
<proteinExistence type="predicted"/>
<evidence type="ECO:0000313" key="1">
    <source>
        <dbReference type="EMBL" id="KAJ9126013.1"/>
    </source>
</evidence>
<organism evidence="1 2">
    <name type="scientific">Naganishia onofrii</name>
    <dbReference type="NCBI Taxonomy" id="1851511"/>
    <lineage>
        <taxon>Eukaryota</taxon>
        <taxon>Fungi</taxon>
        <taxon>Dikarya</taxon>
        <taxon>Basidiomycota</taxon>
        <taxon>Agaricomycotina</taxon>
        <taxon>Tremellomycetes</taxon>
        <taxon>Filobasidiales</taxon>
        <taxon>Filobasidiaceae</taxon>
        <taxon>Naganishia</taxon>
    </lineage>
</organism>
<comment type="caution">
    <text evidence="1">The sequence shown here is derived from an EMBL/GenBank/DDBJ whole genome shotgun (WGS) entry which is preliminary data.</text>
</comment>
<name>A0ACC2XQ74_9TREE</name>
<evidence type="ECO:0000313" key="2">
    <source>
        <dbReference type="Proteomes" id="UP001234202"/>
    </source>
</evidence>
<accession>A0ACC2XQ74</accession>
<protein>
    <submittedName>
        <fullName evidence="1">Uncharacterized protein</fullName>
    </submittedName>
</protein>
<dbReference type="Proteomes" id="UP001234202">
    <property type="component" value="Unassembled WGS sequence"/>
</dbReference>
<sequence>MRPPANTATFGVAFAIVNLGLLAYMGAPLPPQPYLSMLVVFLVNLLLFAYTPVLVRLLGGSHEPAAYRALDGSTRQASSVNSELATRRIVLRTRICIYIFNWFTIMVRGSFKDGQYTTEYHNDGFILPMILTGIIGGPFCVILWFAAFTEAQATPPQPINESNEDPAVAHEGREDIQLGHTAASWDKAADKV</sequence>
<dbReference type="EMBL" id="JASBWV010000006">
    <property type="protein sequence ID" value="KAJ9126013.1"/>
    <property type="molecule type" value="Genomic_DNA"/>
</dbReference>
<reference evidence="1" key="1">
    <citation type="submission" date="2023-04" db="EMBL/GenBank/DDBJ databases">
        <title>Draft Genome sequencing of Naganishia species isolated from polar environments using Oxford Nanopore Technology.</title>
        <authorList>
            <person name="Leo P."/>
            <person name="Venkateswaran K."/>
        </authorList>
    </citation>
    <scope>NUCLEOTIDE SEQUENCE</scope>
    <source>
        <strain evidence="1">DBVPG 5303</strain>
    </source>
</reference>
<gene>
    <name evidence="1" type="ORF">QFC24_002285</name>
</gene>